<evidence type="ECO:0000313" key="3">
    <source>
        <dbReference type="Proteomes" id="UP000319004"/>
    </source>
</evidence>
<proteinExistence type="predicted"/>
<evidence type="ECO:0000313" key="2">
    <source>
        <dbReference type="EMBL" id="QDV40664.1"/>
    </source>
</evidence>
<dbReference type="SUPFAM" id="SSF53335">
    <property type="entry name" value="S-adenosyl-L-methionine-dependent methyltransferases"/>
    <property type="match status" value="1"/>
</dbReference>
<evidence type="ECO:0000256" key="1">
    <source>
        <dbReference type="SAM" id="MobiDB-lite"/>
    </source>
</evidence>
<feature type="compositionally biased region" description="Basic and acidic residues" evidence="1">
    <location>
        <begin position="1"/>
        <end position="14"/>
    </location>
</feature>
<sequence length="121" mass="13914">MQADGKSLDDKRTELLPPEKQGPTPKSKLIADEHAKNNLPDILKRWQQRDGKERKNERTAQSFCVPKADIAEQGYDLSINRYKEVVYEEVEHRPPQEILDELEGIENEITQGMKQLGGMLK</sequence>
<gene>
    <name evidence="2" type="ORF">Enr13x_04980</name>
</gene>
<dbReference type="Gene3D" id="3.40.50.150">
    <property type="entry name" value="Vaccinia Virus protein VP39"/>
    <property type="match status" value="1"/>
</dbReference>
<feature type="region of interest" description="Disordered" evidence="1">
    <location>
        <begin position="1"/>
        <end position="40"/>
    </location>
</feature>
<organism evidence="2 3">
    <name type="scientific">Stieleria neptunia</name>
    <dbReference type="NCBI Taxonomy" id="2527979"/>
    <lineage>
        <taxon>Bacteria</taxon>
        <taxon>Pseudomonadati</taxon>
        <taxon>Planctomycetota</taxon>
        <taxon>Planctomycetia</taxon>
        <taxon>Pirellulales</taxon>
        <taxon>Pirellulaceae</taxon>
        <taxon>Stieleria</taxon>
    </lineage>
</organism>
<dbReference type="AlphaFoldDB" id="A0A518HII1"/>
<dbReference type="Proteomes" id="UP000319004">
    <property type="component" value="Chromosome"/>
</dbReference>
<dbReference type="InterPro" id="IPR029063">
    <property type="entry name" value="SAM-dependent_MTases_sf"/>
</dbReference>
<feature type="compositionally biased region" description="Basic and acidic residues" evidence="1">
    <location>
        <begin position="29"/>
        <end position="40"/>
    </location>
</feature>
<dbReference type="EMBL" id="CP037423">
    <property type="protein sequence ID" value="QDV40664.1"/>
    <property type="molecule type" value="Genomic_DNA"/>
</dbReference>
<accession>A0A518HII1</accession>
<name>A0A518HII1_9BACT</name>
<reference evidence="2 3" key="1">
    <citation type="submission" date="2019-03" db="EMBL/GenBank/DDBJ databases">
        <title>Deep-cultivation of Planctomycetes and their phenomic and genomic characterization uncovers novel biology.</title>
        <authorList>
            <person name="Wiegand S."/>
            <person name="Jogler M."/>
            <person name="Boedeker C."/>
            <person name="Pinto D."/>
            <person name="Vollmers J."/>
            <person name="Rivas-Marin E."/>
            <person name="Kohn T."/>
            <person name="Peeters S.H."/>
            <person name="Heuer A."/>
            <person name="Rast P."/>
            <person name="Oberbeckmann S."/>
            <person name="Bunk B."/>
            <person name="Jeske O."/>
            <person name="Meyerdierks A."/>
            <person name="Storesund J.E."/>
            <person name="Kallscheuer N."/>
            <person name="Luecker S."/>
            <person name="Lage O.M."/>
            <person name="Pohl T."/>
            <person name="Merkel B.J."/>
            <person name="Hornburger P."/>
            <person name="Mueller R.-W."/>
            <person name="Bruemmer F."/>
            <person name="Labrenz M."/>
            <person name="Spormann A.M."/>
            <person name="Op den Camp H."/>
            <person name="Overmann J."/>
            <person name="Amann R."/>
            <person name="Jetten M.S.M."/>
            <person name="Mascher T."/>
            <person name="Medema M.H."/>
            <person name="Devos D.P."/>
            <person name="Kaster A.-K."/>
            <person name="Ovreas L."/>
            <person name="Rohde M."/>
            <person name="Galperin M.Y."/>
            <person name="Jogler C."/>
        </authorList>
    </citation>
    <scope>NUCLEOTIDE SEQUENCE [LARGE SCALE GENOMIC DNA]</scope>
    <source>
        <strain evidence="2 3">Enr13</strain>
    </source>
</reference>
<keyword evidence="3" id="KW-1185">Reference proteome</keyword>
<protein>
    <recommendedName>
        <fullName evidence="4">N-6 DNA Methylase</fullName>
    </recommendedName>
</protein>
<evidence type="ECO:0008006" key="4">
    <source>
        <dbReference type="Google" id="ProtNLM"/>
    </source>
</evidence>
<dbReference type="KEGG" id="snep:Enr13x_04980"/>